<dbReference type="AlphaFoldDB" id="W6T520"/>
<dbReference type="PATRIC" id="fig|1400520.3.peg.2992"/>
<dbReference type="GO" id="GO:0003700">
    <property type="term" value="F:DNA-binding transcription factor activity"/>
    <property type="evidence" value="ECO:0007669"/>
    <property type="project" value="TreeGrafter"/>
</dbReference>
<dbReference type="PANTHER" id="PTHR30146:SF150">
    <property type="entry name" value="ARABINOSE METABOLISM TRANSCRIPTIONAL REPRESSOR"/>
    <property type="match status" value="1"/>
</dbReference>
<dbReference type="InterPro" id="IPR010982">
    <property type="entry name" value="Lambda_DNA-bd_dom_sf"/>
</dbReference>
<evidence type="ECO:0000256" key="3">
    <source>
        <dbReference type="ARBA" id="ARBA00023163"/>
    </source>
</evidence>
<proteinExistence type="predicted"/>
<evidence type="ECO:0000259" key="4">
    <source>
        <dbReference type="PROSITE" id="PS50932"/>
    </source>
</evidence>
<dbReference type="RefSeq" id="WP_033614593.1">
    <property type="nucleotide sequence ID" value="NZ_KK036524.1"/>
</dbReference>
<dbReference type="eggNOG" id="COG1609">
    <property type="taxonomic scope" value="Bacteria"/>
</dbReference>
<dbReference type="CDD" id="cd01392">
    <property type="entry name" value="HTH_LacI"/>
    <property type="match status" value="1"/>
</dbReference>
<organism evidence="5 6">
    <name type="scientific">Lactiplantibacillus fabifermentans T30PCM01</name>
    <dbReference type="NCBI Taxonomy" id="1400520"/>
    <lineage>
        <taxon>Bacteria</taxon>
        <taxon>Bacillati</taxon>
        <taxon>Bacillota</taxon>
        <taxon>Bacilli</taxon>
        <taxon>Lactobacillales</taxon>
        <taxon>Lactobacillaceae</taxon>
        <taxon>Lactiplantibacillus</taxon>
    </lineage>
</organism>
<dbReference type="HOGENOM" id="CLU_037628_6_2_9"/>
<dbReference type="InterPro" id="IPR000843">
    <property type="entry name" value="HTH_LacI"/>
</dbReference>
<dbReference type="EMBL" id="AWWK01000076">
    <property type="protein sequence ID" value="ETY72888.1"/>
    <property type="molecule type" value="Genomic_DNA"/>
</dbReference>
<sequence>MKMDDIAKLANVSKSAVSIALNNRPGVSEETRQRILTIVKEQNYSPQHRLRKAPLKSILHFITINPKGQGQQAAKLPFFASLIAEFSVITQRKSIGLQIENLEPEQIDTWAQTLDEEAPEYYGTIVLATALTKAQILSFTDKLARVLILDAPFKTLAINSISIDNYLGGYRAAEELIQRGYRRIGYVQAQEAYPNYAERQQGFEKRLSESNLTLTTKHAVNSMTMHQDADNDIIFQSDLPEVFFCDNDYIAIRLMRLAQQHELHVPDDLAIMGFDDIAEGRITSPELTTVHVPVNTIAKVAIARLQDIKDNHLTEYHLKQLIEPTVIIRHSIN</sequence>
<dbReference type="Gene3D" id="3.40.50.2300">
    <property type="match status" value="2"/>
</dbReference>
<dbReference type="PANTHER" id="PTHR30146">
    <property type="entry name" value="LACI-RELATED TRANSCRIPTIONAL REPRESSOR"/>
    <property type="match status" value="1"/>
</dbReference>
<keyword evidence="1" id="KW-0805">Transcription regulation</keyword>
<dbReference type="InterPro" id="IPR046335">
    <property type="entry name" value="LacI/GalR-like_sensor"/>
</dbReference>
<dbReference type="Pfam" id="PF00356">
    <property type="entry name" value="LacI"/>
    <property type="match status" value="1"/>
</dbReference>
<evidence type="ECO:0000313" key="5">
    <source>
        <dbReference type="EMBL" id="ETY72888.1"/>
    </source>
</evidence>
<name>W6T520_9LACO</name>
<accession>W6T520</accession>
<dbReference type="SUPFAM" id="SSF47413">
    <property type="entry name" value="lambda repressor-like DNA-binding domains"/>
    <property type="match status" value="1"/>
</dbReference>
<dbReference type="InterPro" id="IPR028082">
    <property type="entry name" value="Peripla_BP_I"/>
</dbReference>
<dbReference type="PROSITE" id="PS50932">
    <property type="entry name" value="HTH_LACI_2"/>
    <property type="match status" value="1"/>
</dbReference>
<dbReference type="PROSITE" id="PS00356">
    <property type="entry name" value="HTH_LACI_1"/>
    <property type="match status" value="1"/>
</dbReference>
<dbReference type="SMART" id="SM00354">
    <property type="entry name" value="HTH_LACI"/>
    <property type="match status" value="1"/>
</dbReference>
<evidence type="ECO:0000313" key="6">
    <source>
        <dbReference type="Proteomes" id="UP000019247"/>
    </source>
</evidence>
<keyword evidence="2" id="KW-0238">DNA-binding</keyword>
<gene>
    <name evidence="5" type="ORF">LFAB_15260</name>
</gene>
<comment type="caution">
    <text evidence="5">The sequence shown here is derived from an EMBL/GenBank/DDBJ whole genome shotgun (WGS) entry which is preliminary data.</text>
</comment>
<dbReference type="STRING" id="1400520.LFAB_15260"/>
<dbReference type="GO" id="GO:0000976">
    <property type="term" value="F:transcription cis-regulatory region binding"/>
    <property type="evidence" value="ECO:0007669"/>
    <property type="project" value="TreeGrafter"/>
</dbReference>
<evidence type="ECO:0000256" key="1">
    <source>
        <dbReference type="ARBA" id="ARBA00023015"/>
    </source>
</evidence>
<reference evidence="5 6" key="1">
    <citation type="journal article" date="2014" name="Genome Announc.">
        <title>Genome Sequence of Lactobacillus fabifermentans Strain T30PCM01, Isolated from Fermenting Grape Marc.</title>
        <authorList>
            <person name="Treu L."/>
            <person name="Vendramin V."/>
            <person name="Bovo B."/>
            <person name="Giacomini A."/>
            <person name="Corich V."/>
            <person name="Campanaro S."/>
        </authorList>
    </citation>
    <scope>NUCLEOTIDE SEQUENCE [LARGE SCALE GENOMIC DNA]</scope>
    <source>
        <strain evidence="5 6">T30PCM01</strain>
    </source>
</reference>
<keyword evidence="3" id="KW-0804">Transcription</keyword>
<feature type="domain" description="HTH lacI-type" evidence="4">
    <location>
        <begin position="1"/>
        <end position="52"/>
    </location>
</feature>
<protein>
    <recommendedName>
        <fullName evidence="4">HTH lacI-type domain-containing protein</fullName>
    </recommendedName>
</protein>
<evidence type="ECO:0000256" key="2">
    <source>
        <dbReference type="ARBA" id="ARBA00023125"/>
    </source>
</evidence>
<dbReference type="Proteomes" id="UP000019247">
    <property type="component" value="Unassembled WGS sequence"/>
</dbReference>
<dbReference type="Gene3D" id="1.10.260.40">
    <property type="entry name" value="lambda repressor-like DNA-binding domains"/>
    <property type="match status" value="1"/>
</dbReference>
<dbReference type="SUPFAM" id="SSF53822">
    <property type="entry name" value="Periplasmic binding protein-like I"/>
    <property type="match status" value="1"/>
</dbReference>
<dbReference type="Pfam" id="PF13377">
    <property type="entry name" value="Peripla_BP_3"/>
    <property type="match status" value="1"/>
</dbReference>